<dbReference type="InterPro" id="IPR027417">
    <property type="entry name" value="P-loop_NTPase"/>
</dbReference>
<keyword evidence="1" id="KW-0547">Nucleotide-binding</keyword>
<reference evidence="10" key="1">
    <citation type="submission" date="2022-01" db="EMBL/GenBank/DDBJ databases">
        <title>Paenibacillus spongiae sp. nov., isolated from marine sponge.</title>
        <authorList>
            <person name="Li Z."/>
            <person name="Zhang M."/>
        </authorList>
    </citation>
    <scope>NUCLEOTIDE SEQUENCE</scope>
    <source>
        <strain evidence="10">PHS-Z3</strain>
    </source>
</reference>
<feature type="region of interest" description="Disordered" evidence="6">
    <location>
        <begin position="381"/>
        <end position="496"/>
    </location>
</feature>
<dbReference type="InterPro" id="IPR011545">
    <property type="entry name" value="DEAD/DEAH_box_helicase_dom"/>
</dbReference>
<feature type="compositionally biased region" description="Basic and acidic residues" evidence="6">
    <location>
        <begin position="417"/>
        <end position="428"/>
    </location>
</feature>
<dbReference type="InterPro" id="IPR001650">
    <property type="entry name" value="Helicase_C-like"/>
</dbReference>
<dbReference type="CDD" id="cd00268">
    <property type="entry name" value="DEADc"/>
    <property type="match status" value="1"/>
</dbReference>
<evidence type="ECO:0000256" key="3">
    <source>
        <dbReference type="ARBA" id="ARBA00022806"/>
    </source>
</evidence>
<dbReference type="PANTHER" id="PTHR47963">
    <property type="entry name" value="DEAD-BOX ATP-DEPENDENT RNA HELICASE 47, MITOCHONDRIAL"/>
    <property type="match status" value="1"/>
</dbReference>
<evidence type="ECO:0000259" key="9">
    <source>
        <dbReference type="PROSITE" id="PS51195"/>
    </source>
</evidence>
<keyword evidence="2" id="KW-0378">Hydrolase</keyword>
<evidence type="ECO:0000256" key="4">
    <source>
        <dbReference type="ARBA" id="ARBA00022840"/>
    </source>
</evidence>
<dbReference type="PROSITE" id="PS51195">
    <property type="entry name" value="Q_MOTIF"/>
    <property type="match status" value="1"/>
</dbReference>
<evidence type="ECO:0000256" key="2">
    <source>
        <dbReference type="ARBA" id="ARBA00022801"/>
    </source>
</evidence>
<dbReference type="Pfam" id="PF00271">
    <property type="entry name" value="Helicase_C"/>
    <property type="match status" value="1"/>
</dbReference>
<keyword evidence="11" id="KW-1185">Reference proteome</keyword>
<dbReference type="EMBL" id="CP091430">
    <property type="protein sequence ID" value="UVI28678.1"/>
    <property type="molecule type" value="Genomic_DNA"/>
</dbReference>
<evidence type="ECO:0000256" key="5">
    <source>
        <dbReference type="PROSITE-ProRule" id="PRU00552"/>
    </source>
</evidence>
<accession>A0ABY5S8M5</accession>
<dbReference type="CDD" id="cd18787">
    <property type="entry name" value="SF2_C_DEAD"/>
    <property type="match status" value="1"/>
</dbReference>
<dbReference type="Pfam" id="PF00270">
    <property type="entry name" value="DEAD"/>
    <property type="match status" value="1"/>
</dbReference>
<dbReference type="RefSeq" id="WP_258384766.1">
    <property type="nucleotide sequence ID" value="NZ_CP091430.1"/>
</dbReference>
<dbReference type="SUPFAM" id="SSF52540">
    <property type="entry name" value="P-loop containing nucleoside triphosphate hydrolases"/>
    <property type="match status" value="1"/>
</dbReference>
<keyword evidence="3 10" id="KW-0347">Helicase</keyword>
<dbReference type="SMART" id="SM00490">
    <property type="entry name" value="HELICc"/>
    <property type="match status" value="1"/>
</dbReference>
<evidence type="ECO:0000256" key="6">
    <source>
        <dbReference type="SAM" id="MobiDB-lite"/>
    </source>
</evidence>
<dbReference type="InterPro" id="IPR044742">
    <property type="entry name" value="DEAD/DEAH_RhlB"/>
</dbReference>
<feature type="domain" description="DEAD-box RNA helicase Q" evidence="9">
    <location>
        <begin position="3"/>
        <end position="31"/>
    </location>
</feature>
<feature type="domain" description="Helicase ATP-binding" evidence="7">
    <location>
        <begin position="34"/>
        <end position="204"/>
    </location>
</feature>
<feature type="domain" description="Helicase C-terminal" evidence="8">
    <location>
        <begin position="215"/>
        <end position="386"/>
    </location>
</feature>
<name>A0ABY5S8M5_9BACL</name>
<dbReference type="PROSITE" id="PS51194">
    <property type="entry name" value="HELICASE_CTER"/>
    <property type="match status" value="1"/>
</dbReference>
<sequence length="496" mass="54511">MNETWESYGLRPELANKLYSNEIVHPTPVQAAAIPALIGGHDVSARSQTGTGKTLAYLLPALQSIDTSSPGLQVMILAPTQELAMQIMRVAEIYGEPVGVRVQQLIGGASVHRQVEKLKQRPHLIVGTPGRIHEIAASGKLKLHQIRLLIVDEADQVFSLGSTKEVETLLKGMVRDRQIAFFSATRPKPMEEVEHRWMRNPQVVEVAADQNIPSQVEHYYLVCDKRDKVDTARRLIRLLNPASALLFINETDEIANYEAKFGYEGFTVETLYGDADKQRRAATLTRFREGRCQLLLATDVAARGLDIADLPLVVHLDPAVDADHYVHRSGRTGRMGKPGTVVSIVTPQQLFIMEKFNKQLGIDLREREMFRGQLWAPEELQASRLQSRNGGREKNSSSAGKKTPNNGSSAAAYRGEGALHVDGRRSDAGVESPGNQTAASPRGRTAGTKPAPAGLSKSRPAAPAKSARQLQREKKDKGAPKWLKAKRDGQDGEQKS</sequence>
<evidence type="ECO:0000259" key="7">
    <source>
        <dbReference type="PROSITE" id="PS51192"/>
    </source>
</evidence>
<protein>
    <submittedName>
        <fullName evidence="10">DEAD/DEAH box helicase</fullName>
    </submittedName>
</protein>
<dbReference type="InterPro" id="IPR014014">
    <property type="entry name" value="RNA_helicase_DEAD_Q_motif"/>
</dbReference>
<dbReference type="Gene3D" id="3.40.50.300">
    <property type="entry name" value="P-loop containing nucleotide triphosphate hydrolases"/>
    <property type="match status" value="2"/>
</dbReference>
<dbReference type="Proteomes" id="UP001057877">
    <property type="component" value="Chromosome"/>
</dbReference>
<evidence type="ECO:0000313" key="10">
    <source>
        <dbReference type="EMBL" id="UVI28678.1"/>
    </source>
</evidence>
<dbReference type="SMART" id="SM00487">
    <property type="entry name" value="DEXDc"/>
    <property type="match status" value="1"/>
</dbReference>
<proteinExistence type="predicted"/>
<evidence type="ECO:0000313" key="11">
    <source>
        <dbReference type="Proteomes" id="UP001057877"/>
    </source>
</evidence>
<evidence type="ECO:0000259" key="8">
    <source>
        <dbReference type="PROSITE" id="PS51194"/>
    </source>
</evidence>
<feature type="compositionally biased region" description="Basic and acidic residues" evidence="6">
    <location>
        <begin position="470"/>
        <end position="496"/>
    </location>
</feature>
<feature type="compositionally biased region" description="Polar residues" evidence="6">
    <location>
        <begin position="396"/>
        <end position="409"/>
    </location>
</feature>
<dbReference type="InterPro" id="IPR014001">
    <property type="entry name" value="Helicase_ATP-bd"/>
</dbReference>
<feature type="compositionally biased region" description="Low complexity" evidence="6">
    <location>
        <begin position="456"/>
        <end position="468"/>
    </location>
</feature>
<organism evidence="10 11">
    <name type="scientific">Paenibacillus spongiae</name>
    <dbReference type="NCBI Taxonomy" id="2909671"/>
    <lineage>
        <taxon>Bacteria</taxon>
        <taxon>Bacillati</taxon>
        <taxon>Bacillota</taxon>
        <taxon>Bacilli</taxon>
        <taxon>Bacillales</taxon>
        <taxon>Paenibacillaceae</taxon>
        <taxon>Paenibacillus</taxon>
    </lineage>
</organism>
<feature type="short sequence motif" description="Q motif" evidence="5">
    <location>
        <begin position="3"/>
        <end position="31"/>
    </location>
</feature>
<dbReference type="InterPro" id="IPR050547">
    <property type="entry name" value="DEAD_box_RNA_helicases"/>
</dbReference>
<gene>
    <name evidence="10" type="ORF">L1F29_25015</name>
</gene>
<dbReference type="PANTHER" id="PTHR47963:SF3">
    <property type="entry name" value="DEAD-BOX ATP-DEPENDENT RNA HELICASE 47, MITOCHONDRIAL"/>
    <property type="match status" value="1"/>
</dbReference>
<keyword evidence="4" id="KW-0067">ATP-binding</keyword>
<dbReference type="PROSITE" id="PS51192">
    <property type="entry name" value="HELICASE_ATP_BIND_1"/>
    <property type="match status" value="1"/>
</dbReference>
<dbReference type="GO" id="GO:0004386">
    <property type="term" value="F:helicase activity"/>
    <property type="evidence" value="ECO:0007669"/>
    <property type="project" value="UniProtKB-KW"/>
</dbReference>
<evidence type="ECO:0000256" key="1">
    <source>
        <dbReference type="ARBA" id="ARBA00022741"/>
    </source>
</evidence>